<evidence type="ECO:0008006" key="4">
    <source>
        <dbReference type="Google" id="ProtNLM"/>
    </source>
</evidence>
<dbReference type="SUPFAM" id="SSF56399">
    <property type="entry name" value="ADP-ribosylation"/>
    <property type="match status" value="1"/>
</dbReference>
<dbReference type="AlphaFoldDB" id="A0AAN6NB86"/>
<organism evidence="2 3">
    <name type="scientific">Diplogelasinospora grovesii</name>
    <dbReference type="NCBI Taxonomy" id="303347"/>
    <lineage>
        <taxon>Eukaryota</taxon>
        <taxon>Fungi</taxon>
        <taxon>Dikarya</taxon>
        <taxon>Ascomycota</taxon>
        <taxon>Pezizomycotina</taxon>
        <taxon>Sordariomycetes</taxon>
        <taxon>Sordariomycetidae</taxon>
        <taxon>Sordariales</taxon>
        <taxon>Diplogelasinosporaceae</taxon>
        <taxon>Diplogelasinospora</taxon>
    </lineage>
</organism>
<reference evidence="3" key="1">
    <citation type="journal article" date="2023" name="Mol. Phylogenet. Evol.">
        <title>Genome-scale phylogeny and comparative genomics of the fungal order Sordariales.</title>
        <authorList>
            <person name="Hensen N."/>
            <person name="Bonometti L."/>
            <person name="Westerberg I."/>
            <person name="Brannstrom I.O."/>
            <person name="Guillou S."/>
            <person name="Cros-Aarteil S."/>
            <person name="Calhoun S."/>
            <person name="Haridas S."/>
            <person name="Kuo A."/>
            <person name="Mondo S."/>
            <person name="Pangilinan J."/>
            <person name="Riley R."/>
            <person name="LaButti K."/>
            <person name="Andreopoulos B."/>
            <person name="Lipzen A."/>
            <person name="Chen C."/>
            <person name="Yan M."/>
            <person name="Daum C."/>
            <person name="Ng V."/>
            <person name="Clum A."/>
            <person name="Steindorff A."/>
            <person name="Ohm R.A."/>
            <person name="Martin F."/>
            <person name="Silar P."/>
            <person name="Natvig D.O."/>
            <person name="Lalanne C."/>
            <person name="Gautier V."/>
            <person name="Ament-Velasquez S.L."/>
            <person name="Kruys A."/>
            <person name="Hutchinson M.I."/>
            <person name="Powell A.J."/>
            <person name="Barry K."/>
            <person name="Miller A.N."/>
            <person name="Grigoriev I.V."/>
            <person name="Debuchy R."/>
            <person name="Gladieux P."/>
            <person name="Hiltunen Thoren M."/>
            <person name="Johannesson H."/>
        </authorList>
    </citation>
    <scope>NUCLEOTIDE SEQUENCE [LARGE SCALE GENOMIC DNA]</scope>
    <source>
        <strain evidence="3">CBS 340.73</strain>
    </source>
</reference>
<keyword evidence="3" id="KW-1185">Reference proteome</keyword>
<feature type="compositionally biased region" description="Basic and acidic residues" evidence="1">
    <location>
        <begin position="89"/>
        <end position="102"/>
    </location>
</feature>
<accession>A0AAN6NB86</accession>
<protein>
    <recommendedName>
        <fullName evidence="4">PARP catalytic domain-containing protein</fullName>
    </recommendedName>
</protein>
<evidence type="ECO:0000256" key="1">
    <source>
        <dbReference type="SAM" id="MobiDB-lite"/>
    </source>
</evidence>
<proteinExistence type="predicted"/>
<gene>
    <name evidence="2" type="ORF">QBC46DRAFT_379887</name>
</gene>
<feature type="region of interest" description="Disordered" evidence="1">
    <location>
        <begin position="83"/>
        <end position="102"/>
    </location>
</feature>
<sequence length="508" mass="57676">MELRLYTSIFEQPLLCELLDKQHRMPRKVIDPLREEIRNLFFGSVFRSDEGDGSDERQRLLKRCDLAVLILQALELVSMVGGSMPHGRNTGDGHKTSKGEKKPWAASEVADWNVLLQNPSGLDASTIVDTAYHVLGRTPQQIHDAIPSQWRVHIESIMRSDLAARFLNYQAQLREHLQQKVPAQRLRECLSLHSQLEGQVRARIAKKELVDDMITPRVTFHGTRLEHVGSIIRHGFKLPGSRVDRKLVASPRSGIAFRRGIYSSQASWYAMSYASGQSQQTPLGEIPSMRLFVCATVMGRTYRDPRTPFSGSVHGPLVDGYDSHFDGRFEYIVHDERAMLPCYVVHLDLGSEAAKKALRHAQENPWHFHTTNTSHQKKTDPRLMTGAEGERMKSPGDIQREKAARKAAAMKWFPYGFGTATGTNFVIEEVGELSDDEEDYGDWQADKHAFVRRDDDTQADEEDMYCDDYDDDGNLVKRKLGAFLDQYQGARFAPVKRIPEKKVEPDAE</sequence>
<comment type="caution">
    <text evidence="2">The sequence shown here is derived from an EMBL/GenBank/DDBJ whole genome shotgun (WGS) entry which is preliminary data.</text>
</comment>
<dbReference type="Proteomes" id="UP001303473">
    <property type="component" value="Unassembled WGS sequence"/>
</dbReference>
<dbReference type="EMBL" id="MU853773">
    <property type="protein sequence ID" value="KAK3942565.1"/>
    <property type="molecule type" value="Genomic_DNA"/>
</dbReference>
<name>A0AAN6NB86_9PEZI</name>
<dbReference type="Gene3D" id="3.90.228.10">
    <property type="match status" value="1"/>
</dbReference>
<evidence type="ECO:0000313" key="2">
    <source>
        <dbReference type="EMBL" id="KAK3942565.1"/>
    </source>
</evidence>
<evidence type="ECO:0000313" key="3">
    <source>
        <dbReference type="Proteomes" id="UP001303473"/>
    </source>
</evidence>